<evidence type="ECO:0000313" key="2">
    <source>
        <dbReference type="EMBL" id="CAB1424729.1"/>
    </source>
</evidence>
<keyword evidence="3" id="KW-1185">Reference proteome</keyword>
<organism evidence="2 3">
    <name type="scientific">Pleuronectes platessa</name>
    <name type="common">European plaice</name>
    <dbReference type="NCBI Taxonomy" id="8262"/>
    <lineage>
        <taxon>Eukaryota</taxon>
        <taxon>Metazoa</taxon>
        <taxon>Chordata</taxon>
        <taxon>Craniata</taxon>
        <taxon>Vertebrata</taxon>
        <taxon>Euteleostomi</taxon>
        <taxon>Actinopterygii</taxon>
        <taxon>Neopterygii</taxon>
        <taxon>Teleostei</taxon>
        <taxon>Neoteleostei</taxon>
        <taxon>Acanthomorphata</taxon>
        <taxon>Carangaria</taxon>
        <taxon>Pleuronectiformes</taxon>
        <taxon>Pleuronectoidei</taxon>
        <taxon>Pleuronectidae</taxon>
        <taxon>Pleuronectes</taxon>
    </lineage>
</organism>
<name>A0A9N7YHU2_PLEPL</name>
<feature type="region of interest" description="Disordered" evidence="1">
    <location>
        <begin position="178"/>
        <end position="201"/>
    </location>
</feature>
<evidence type="ECO:0000313" key="3">
    <source>
        <dbReference type="Proteomes" id="UP001153269"/>
    </source>
</evidence>
<evidence type="ECO:0000256" key="1">
    <source>
        <dbReference type="SAM" id="MobiDB-lite"/>
    </source>
</evidence>
<proteinExistence type="predicted"/>
<reference evidence="2" key="1">
    <citation type="submission" date="2020-03" db="EMBL/GenBank/DDBJ databases">
        <authorList>
            <person name="Weist P."/>
        </authorList>
    </citation>
    <scope>NUCLEOTIDE SEQUENCE</scope>
</reference>
<feature type="compositionally biased region" description="Basic and acidic residues" evidence="1">
    <location>
        <begin position="47"/>
        <end position="57"/>
    </location>
</feature>
<dbReference type="EMBL" id="CADEAL010000749">
    <property type="protein sequence ID" value="CAB1424729.1"/>
    <property type="molecule type" value="Genomic_DNA"/>
</dbReference>
<sequence>MGLGLKKEEEKSKGGKVEFTSPYGKMAAGEGDTETSVFSKEVVTSHARTEMLDRDSSESPGGSAADFSSTKVRVWSEVDSKCAESEERESSSWFKVPKFTLKPHSKGFLRITPEGSPQAMRKGELGGEADVLGSFCLHTSGMDFTTLESSEEHQVSSTESETLTTVTKTTRVTQCLVSTETRTGESSTTVTTTEQEADFKH</sequence>
<comment type="caution">
    <text evidence="2">The sequence shown here is derived from an EMBL/GenBank/DDBJ whole genome shotgun (WGS) entry which is preliminary data.</text>
</comment>
<dbReference type="Proteomes" id="UP001153269">
    <property type="component" value="Unassembled WGS sequence"/>
</dbReference>
<dbReference type="AlphaFoldDB" id="A0A9N7YHU2"/>
<feature type="compositionally biased region" description="Low complexity" evidence="1">
    <location>
        <begin position="178"/>
        <end position="194"/>
    </location>
</feature>
<feature type="region of interest" description="Disordered" evidence="1">
    <location>
        <begin position="1"/>
        <end position="71"/>
    </location>
</feature>
<feature type="compositionally biased region" description="Basic and acidic residues" evidence="1">
    <location>
        <begin position="1"/>
        <end position="16"/>
    </location>
</feature>
<accession>A0A9N7YHU2</accession>
<protein>
    <submittedName>
        <fullName evidence="2">Uncharacterized protein</fullName>
    </submittedName>
</protein>
<gene>
    <name evidence="2" type="ORF">PLEPLA_LOCUS12657</name>
</gene>